<evidence type="ECO:0000313" key="3">
    <source>
        <dbReference type="Proteomes" id="UP000037511"/>
    </source>
</evidence>
<dbReference type="Gene3D" id="1.10.260.40">
    <property type="entry name" value="lambda repressor-like DNA-binding domains"/>
    <property type="match status" value="1"/>
</dbReference>
<organism evidence="2 3">
    <name type="scientific">Achromobacter spanius</name>
    <dbReference type="NCBI Taxonomy" id="217203"/>
    <lineage>
        <taxon>Bacteria</taxon>
        <taxon>Pseudomonadati</taxon>
        <taxon>Pseudomonadota</taxon>
        <taxon>Betaproteobacteria</taxon>
        <taxon>Burkholderiales</taxon>
        <taxon>Alcaligenaceae</taxon>
        <taxon>Achromobacter</taxon>
    </lineage>
</organism>
<dbReference type="PROSITE" id="PS50943">
    <property type="entry name" value="HTH_CROC1"/>
    <property type="match status" value="1"/>
</dbReference>
<dbReference type="AlphaFoldDB" id="A0AAW3I0G6"/>
<evidence type="ECO:0000259" key="1">
    <source>
        <dbReference type="PROSITE" id="PS50943"/>
    </source>
</evidence>
<dbReference type="InterPro" id="IPR001387">
    <property type="entry name" value="Cro/C1-type_HTH"/>
</dbReference>
<comment type="caution">
    <text evidence="2">The sequence shown here is derived from an EMBL/GenBank/DDBJ whole genome shotgun (WGS) entry which is preliminary data.</text>
</comment>
<name>A0AAW3I0G6_9BURK</name>
<sequence>MKAPTETAQRAHPALHPTILEADGKPAFVVLRYAEYVALIGAKPVPVNRMPRIPADGTIPHEVVSLMAGNNWSIIRAWREYLGITQVEMAARLGIRQPSYAAMEASGAKTKKITRERIAVAMGVQFDQIDV</sequence>
<gene>
    <name evidence="2" type="ORF">AFM18_19380</name>
</gene>
<dbReference type="GO" id="GO:0003677">
    <property type="term" value="F:DNA binding"/>
    <property type="evidence" value="ECO:0007669"/>
    <property type="project" value="InterPro"/>
</dbReference>
<dbReference type="RefSeq" id="WP_050448522.1">
    <property type="nucleotide sequence ID" value="NZ_CP034689.1"/>
</dbReference>
<reference evidence="2 3" key="1">
    <citation type="submission" date="2015-07" db="EMBL/GenBank/DDBJ databases">
        <title>Draft genome of Achromobacter spanius.</title>
        <authorList>
            <person name="Wang X."/>
        </authorList>
    </citation>
    <scope>NUCLEOTIDE SEQUENCE [LARGE SCALE GENOMIC DNA]</scope>
    <source>
        <strain evidence="2 3">CGMCC9173</strain>
    </source>
</reference>
<proteinExistence type="predicted"/>
<feature type="domain" description="HTH cro/C1-type" evidence="1">
    <location>
        <begin position="75"/>
        <end position="129"/>
    </location>
</feature>
<evidence type="ECO:0000313" key="2">
    <source>
        <dbReference type="EMBL" id="KNE26019.1"/>
    </source>
</evidence>
<dbReference type="SUPFAM" id="SSF47413">
    <property type="entry name" value="lambda repressor-like DNA-binding domains"/>
    <property type="match status" value="1"/>
</dbReference>
<dbReference type="InterPro" id="IPR010982">
    <property type="entry name" value="Lambda_DNA-bd_dom_sf"/>
</dbReference>
<protein>
    <submittedName>
        <fullName evidence="2">XRE family transcriptional regulator</fullName>
    </submittedName>
</protein>
<dbReference type="Pfam" id="PF01381">
    <property type="entry name" value="HTH_3"/>
    <property type="match status" value="1"/>
</dbReference>
<dbReference type="SMART" id="SM00530">
    <property type="entry name" value="HTH_XRE"/>
    <property type="match status" value="1"/>
</dbReference>
<accession>A0AAW3I0G6</accession>
<dbReference type="Proteomes" id="UP000037511">
    <property type="component" value="Unassembled WGS sequence"/>
</dbReference>
<dbReference type="EMBL" id="LGVG01000027">
    <property type="protein sequence ID" value="KNE26019.1"/>
    <property type="molecule type" value="Genomic_DNA"/>
</dbReference>
<dbReference type="CDD" id="cd00093">
    <property type="entry name" value="HTH_XRE"/>
    <property type="match status" value="1"/>
</dbReference>